<comment type="caution">
    <text evidence="1">The sequence shown here is derived from an EMBL/GenBank/DDBJ whole genome shotgun (WGS) entry which is preliminary data.</text>
</comment>
<protein>
    <submittedName>
        <fullName evidence="1">Uncharacterized protein</fullName>
    </submittedName>
</protein>
<proteinExistence type="predicted"/>
<gene>
    <name evidence="1" type="ORF">OPT61_g2892</name>
</gene>
<accession>A0ACC2IK42</accession>
<evidence type="ECO:0000313" key="1">
    <source>
        <dbReference type="EMBL" id="KAJ8115483.1"/>
    </source>
</evidence>
<name>A0ACC2IK42_9PLEO</name>
<dbReference type="Proteomes" id="UP001153331">
    <property type="component" value="Unassembled WGS sequence"/>
</dbReference>
<organism evidence="1 2">
    <name type="scientific">Boeremia exigua</name>
    <dbReference type="NCBI Taxonomy" id="749465"/>
    <lineage>
        <taxon>Eukaryota</taxon>
        <taxon>Fungi</taxon>
        <taxon>Dikarya</taxon>
        <taxon>Ascomycota</taxon>
        <taxon>Pezizomycotina</taxon>
        <taxon>Dothideomycetes</taxon>
        <taxon>Pleosporomycetidae</taxon>
        <taxon>Pleosporales</taxon>
        <taxon>Pleosporineae</taxon>
        <taxon>Didymellaceae</taxon>
        <taxon>Boeremia</taxon>
    </lineage>
</organism>
<reference evidence="1" key="1">
    <citation type="submission" date="2022-11" db="EMBL/GenBank/DDBJ databases">
        <title>Genome Sequence of Boeremia exigua.</title>
        <authorList>
            <person name="Buettner E."/>
        </authorList>
    </citation>
    <scope>NUCLEOTIDE SEQUENCE</scope>
    <source>
        <strain evidence="1">CU02</strain>
    </source>
</reference>
<sequence>MSSSSLVLALTILIAIILVLLILWVLIRYVRIRRARRTQCHTQDSQDASFLAASAENSTQLHCTQPSDTLYHDVGIELQRVPVRDNDEAEKTEVWLRRGASKDGLREGDGGAEQRVRVREAEGNVLGTRAMKL</sequence>
<evidence type="ECO:0000313" key="2">
    <source>
        <dbReference type="Proteomes" id="UP001153331"/>
    </source>
</evidence>
<dbReference type="EMBL" id="JAPHNI010000138">
    <property type="protein sequence ID" value="KAJ8115483.1"/>
    <property type="molecule type" value="Genomic_DNA"/>
</dbReference>
<keyword evidence="2" id="KW-1185">Reference proteome</keyword>